<reference evidence="1 2" key="1">
    <citation type="journal article" date="2020" name="Nature">
        <title>Six reference-quality genomes reveal evolution of bat adaptations.</title>
        <authorList>
            <person name="Jebb D."/>
            <person name="Huang Z."/>
            <person name="Pippel M."/>
            <person name="Hughes G.M."/>
            <person name="Lavrichenko K."/>
            <person name="Devanna P."/>
            <person name="Winkler S."/>
            <person name="Jermiin L.S."/>
            <person name="Skirmuntt E.C."/>
            <person name="Katzourakis A."/>
            <person name="Burkitt-Gray L."/>
            <person name="Ray D.A."/>
            <person name="Sullivan K.A.M."/>
            <person name="Roscito J.G."/>
            <person name="Kirilenko B.M."/>
            <person name="Davalos L.M."/>
            <person name="Corthals A.P."/>
            <person name="Power M.L."/>
            <person name="Jones G."/>
            <person name="Ransome R.D."/>
            <person name="Dechmann D.K.N."/>
            <person name="Locatelli A.G."/>
            <person name="Puechmaille S.J."/>
            <person name="Fedrigo O."/>
            <person name="Jarvis E.D."/>
            <person name="Hiller M."/>
            <person name="Vernes S.C."/>
            <person name="Myers E.W."/>
            <person name="Teeling E.C."/>
        </authorList>
    </citation>
    <scope>NUCLEOTIDE SEQUENCE [LARGE SCALE GENOMIC DNA]</scope>
    <source>
        <strain evidence="1">MMolMol1</strain>
        <tissue evidence="1">Muscle</tissue>
    </source>
</reference>
<dbReference type="InParanoid" id="A0A7J8C911"/>
<dbReference type="EMBL" id="JACASF010000021">
    <property type="protein sequence ID" value="KAF6407351.1"/>
    <property type="molecule type" value="Genomic_DNA"/>
</dbReference>
<proteinExistence type="predicted"/>
<organism evidence="1 2">
    <name type="scientific">Molossus molossus</name>
    <name type="common">Pallas' mastiff bat</name>
    <name type="synonym">Vespertilio molossus</name>
    <dbReference type="NCBI Taxonomy" id="27622"/>
    <lineage>
        <taxon>Eukaryota</taxon>
        <taxon>Metazoa</taxon>
        <taxon>Chordata</taxon>
        <taxon>Craniata</taxon>
        <taxon>Vertebrata</taxon>
        <taxon>Euteleostomi</taxon>
        <taxon>Mammalia</taxon>
        <taxon>Eutheria</taxon>
        <taxon>Laurasiatheria</taxon>
        <taxon>Chiroptera</taxon>
        <taxon>Yangochiroptera</taxon>
        <taxon>Molossidae</taxon>
        <taxon>Molossus</taxon>
    </lineage>
</organism>
<evidence type="ECO:0000313" key="1">
    <source>
        <dbReference type="EMBL" id="KAF6407351.1"/>
    </source>
</evidence>
<sequence>MWLQVSRPCCSLATIRGRKTDSLPSLCLFLLKIYCSCCPGVSGALNIDSTELHGGRVKRGFITWQDISIQTKAKSLKTQHLKCPSYLQKVYLAETFQCEGSGNGEAGRPGEEKHLLQWVLK</sequence>
<dbReference type="Proteomes" id="UP000550707">
    <property type="component" value="Unassembled WGS sequence"/>
</dbReference>
<dbReference type="AlphaFoldDB" id="A0A7J8C911"/>
<comment type="caution">
    <text evidence="1">The sequence shown here is derived from an EMBL/GenBank/DDBJ whole genome shotgun (WGS) entry which is preliminary data.</text>
</comment>
<accession>A0A7J8C911</accession>
<gene>
    <name evidence="1" type="ORF">HJG59_009974</name>
</gene>
<protein>
    <submittedName>
        <fullName evidence="1">Uncharacterized protein</fullName>
    </submittedName>
</protein>
<keyword evidence="2" id="KW-1185">Reference proteome</keyword>
<evidence type="ECO:0000313" key="2">
    <source>
        <dbReference type="Proteomes" id="UP000550707"/>
    </source>
</evidence>
<name>A0A7J8C911_MOLMO</name>